<dbReference type="InterPro" id="IPR000436">
    <property type="entry name" value="Sushi_SCR_CCP_dom"/>
</dbReference>
<evidence type="ECO:0000259" key="4">
    <source>
        <dbReference type="PROSITE" id="PS51233"/>
    </source>
</evidence>
<proteinExistence type="predicted"/>
<dbReference type="Proteomes" id="UP001642540">
    <property type="component" value="Unassembled WGS sequence"/>
</dbReference>
<evidence type="ECO:0000259" key="3">
    <source>
        <dbReference type="PROSITE" id="PS50923"/>
    </source>
</evidence>
<dbReference type="CDD" id="cd00033">
    <property type="entry name" value="CCP"/>
    <property type="match status" value="1"/>
</dbReference>
<protein>
    <submittedName>
        <fullName evidence="5">Uncharacterized protein</fullName>
    </submittedName>
</protein>
<dbReference type="SUPFAM" id="SSF57535">
    <property type="entry name" value="Complement control module/SCR domain"/>
    <property type="match status" value="1"/>
</dbReference>
<accession>A0ABP1PM06</accession>
<dbReference type="PANTHER" id="PTHR13802">
    <property type="entry name" value="MUCIN 4-RELATED"/>
    <property type="match status" value="1"/>
</dbReference>
<name>A0ABP1PM06_9HEXA</name>
<evidence type="ECO:0000256" key="1">
    <source>
        <dbReference type="ARBA" id="ARBA00023157"/>
    </source>
</evidence>
<keyword evidence="6" id="KW-1185">Reference proteome</keyword>
<dbReference type="InterPro" id="IPR051495">
    <property type="entry name" value="Epithelial_Barrier/Signaling"/>
</dbReference>
<dbReference type="PROSITE" id="PS51233">
    <property type="entry name" value="VWFD"/>
    <property type="match status" value="1"/>
</dbReference>
<dbReference type="PROSITE" id="PS50923">
    <property type="entry name" value="SUSHI"/>
    <property type="match status" value="1"/>
</dbReference>
<comment type="caution">
    <text evidence="5">The sequence shown here is derived from an EMBL/GenBank/DDBJ whole genome shotgun (WGS) entry which is preliminary data.</text>
</comment>
<dbReference type="InterPro" id="IPR035976">
    <property type="entry name" value="Sushi/SCR/CCP_sf"/>
</dbReference>
<dbReference type="Gene3D" id="2.10.70.10">
    <property type="entry name" value="Complement Module, domain 1"/>
    <property type="match status" value="1"/>
</dbReference>
<sequence length="291" mass="32998">MFESGAGIEVIENMGHMSARVYLPRTYLNQTRGLFGNWSGTMDDDLALPDGSIANADSSNNLDYIHNQFAIHWMVDEKETDDRGYSLFYHENGKTSSSYNDILFQPVMTNDIRQIIPHNVTLKPEDVEDFCGDSWPCKYDYAVTLNREYGHWARYYQFQFVILRDFGLRKIVTCEPLMTPIHGGKNTFKYTVGTTVAFECDPDFVLVGVRLLKCLASGEWATPSSIAAGYRINEAEWVIWNPAMETRCIEASRETSTEASSTEASTAAEESYKPVGIVLGILLSIFNIWRR</sequence>
<keyword evidence="2" id="KW-0768">Sushi</keyword>
<feature type="domain" description="VWFD" evidence="4">
    <location>
        <begin position="1"/>
        <end position="81"/>
    </location>
</feature>
<evidence type="ECO:0000256" key="2">
    <source>
        <dbReference type="PROSITE-ProRule" id="PRU00302"/>
    </source>
</evidence>
<dbReference type="PANTHER" id="PTHR13802:SF52">
    <property type="entry name" value="MUCIN-4"/>
    <property type="match status" value="1"/>
</dbReference>
<dbReference type="EMBL" id="CAXLJM020000004">
    <property type="protein sequence ID" value="CAL8070999.1"/>
    <property type="molecule type" value="Genomic_DNA"/>
</dbReference>
<reference evidence="5 6" key="1">
    <citation type="submission" date="2024-08" db="EMBL/GenBank/DDBJ databases">
        <authorList>
            <person name="Cucini C."/>
            <person name="Frati F."/>
        </authorList>
    </citation>
    <scope>NUCLEOTIDE SEQUENCE [LARGE SCALE GENOMIC DNA]</scope>
</reference>
<comment type="caution">
    <text evidence="2">Lacks conserved residue(s) required for the propagation of feature annotation.</text>
</comment>
<dbReference type="Pfam" id="PF00094">
    <property type="entry name" value="VWD"/>
    <property type="match status" value="1"/>
</dbReference>
<keyword evidence="1" id="KW-1015">Disulfide bond</keyword>
<feature type="domain" description="Sushi" evidence="3">
    <location>
        <begin position="172"/>
        <end position="227"/>
    </location>
</feature>
<dbReference type="Pfam" id="PF00084">
    <property type="entry name" value="Sushi"/>
    <property type="match status" value="1"/>
</dbReference>
<dbReference type="SMART" id="SM00032">
    <property type="entry name" value="CCP"/>
    <property type="match status" value="1"/>
</dbReference>
<organism evidence="5 6">
    <name type="scientific">Orchesella dallaii</name>
    <dbReference type="NCBI Taxonomy" id="48710"/>
    <lineage>
        <taxon>Eukaryota</taxon>
        <taxon>Metazoa</taxon>
        <taxon>Ecdysozoa</taxon>
        <taxon>Arthropoda</taxon>
        <taxon>Hexapoda</taxon>
        <taxon>Collembola</taxon>
        <taxon>Entomobryomorpha</taxon>
        <taxon>Entomobryoidea</taxon>
        <taxon>Orchesellidae</taxon>
        <taxon>Orchesellinae</taxon>
        <taxon>Orchesella</taxon>
    </lineage>
</organism>
<dbReference type="InterPro" id="IPR001846">
    <property type="entry name" value="VWF_type-D"/>
</dbReference>
<evidence type="ECO:0000313" key="6">
    <source>
        <dbReference type="Proteomes" id="UP001642540"/>
    </source>
</evidence>
<evidence type="ECO:0000313" key="5">
    <source>
        <dbReference type="EMBL" id="CAL8070999.1"/>
    </source>
</evidence>
<gene>
    <name evidence="5" type="ORF">ODALV1_LOCUS1517</name>
</gene>